<feature type="domain" description="Oxo-4-hydroxy-4-carboxy-5-ureidoimidazoline decarboxylase" evidence="2">
    <location>
        <begin position="9"/>
        <end position="80"/>
    </location>
</feature>
<proteinExistence type="predicted"/>
<feature type="non-terminal residue" evidence="3">
    <location>
        <position position="1"/>
    </location>
</feature>
<dbReference type="GO" id="GO:0006144">
    <property type="term" value="P:purine nucleobase metabolic process"/>
    <property type="evidence" value="ECO:0007669"/>
    <property type="project" value="UniProtKB-KW"/>
</dbReference>
<evidence type="ECO:0000256" key="1">
    <source>
        <dbReference type="ARBA" id="ARBA00022631"/>
    </source>
</evidence>
<organism evidence="3 4">
    <name type="scientific">Hydnum rufescens UP504</name>
    <dbReference type="NCBI Taxonomy" id="1448309"/>
    <lineage>
        <taxon>Eukaryota</taxon>
        <taxon>Fungi</taxon>
        <taxon>Dikarya</taxon>
        <taxon>Basidiomycota</taxon>
        <taxon>Agaricomycotina</taxon>
        <taxon>Agaricomycetes</taxon>
        <taxon>Cantharellales</taxon>
        <taxon>Hydnaceae</taxon>
        <taxon>Hydnum</taxon>
    </lineage>
</organism>
<reference evidence="3" key="1">
    <citation type="journal article" date="2020" name="Nat. Commun.">
        <title>Large-scale genome sequencing of mycorrhizal fungi provides insights into the early evolution of symbiotic traits.</title>
        <authorList>
            <person name="Miyauchi S."/>
            <person name="Kiss E."/>
            <person name="Kuo A."/>
            <person name="Drula E."/>
            <person name="Kohler A."/>
            <person name="Sanchez-Garcia M."/>
            <person name="Morin E."/>
            <person name="Andreopoulos B."/>
            <person name="Barry K.W."/>
            <person name="Bonito G."/>
            <person name="Buee M."/>
            <person name="Carver A."/>
            <person name="Chen C."/>
            <person name="Cichocki N."/>
            <person name="Clum A."/>
            <person name="Culley D."/>
            <person name="Crous P.W."/>
            <person name="Fauchery L."/>
            <person name="Girlanda M."/>
            <person name="Hayes R.D."/>
            <person name="Keri Z."/>
            <person name="LaButti K."/>
            <person name="Lipzen A."/>
            <person name="Lombard V."/>
            <person name="Magnuson J."/>
            <person name="Maillard F."/>
            <person name="Murat C."/>
            <person name="Nolan M."/>
            <person name="Ohm R.A."/>
            <person name="Pangilinan J."/>
            <person name="Pereira M.F."/>
            <person name="Perotto S."/>
            <person name="Peter M."/>
            <person name="Pfister S."/>
            <person name="Riley R."/>
            <person name="Sitrit Y."/>
            <person name="Stielow J.B."/>
            <person name="Szollosi G."/>
            <person name="Zifcakova L."/>
            <person name="Stursova M."/>
            <person name="Spatafora J.W."/>
            <person name="Tedersoo L."/>
            <person name="Vaario L.M."/>
            <person name="Yamada A."/>
            <person name="Yan M."/>
            <person name="Wang P."/>
            <person name="Xu J."/>
            <person name="Bruns T."/>
            <person name="Baldrian P."/>
            <person name="Vilgalys R."/>
            <person name="Dunand C."/>
            <person name="Henrissat B."/>
            <person name="Grigoriev I.V."/>
            <person name="Hibbett D."/>
            <person name="Nagy L.G."/>
            <person name="Martin F.M."/>
        </authorList>
    </citation>
    <scope>NUCLEOTIDE SEQUENCE</scope>
    <source>
        <strain evidence="3">UP504</strain>
    </source>
</reference>
<dbReference type="SUPFAM" id="SSF158694">
    <property type="entry name" value="UraD-Like"/>
    <property type="match status" value="1"/>
</dbReference>
<evidence type="ECO:0000313" key="4">
    <source>
        <dbReference type="Proteomes" id="UP000886523"/>
    </source>
</evidence>
<dbReference type="Pfam" id="PF09349">
    <property type="entry name" value="OHCU_decarbox"/>
    <property type="match status" value="1"/>
</dbReference>
<dbReference type="PANTHER" id="PTHR37987:SF1">
    <property type="entry name" value="OXO-4-HYDROXY-4-CARBOXY-5-UREIDOIMIDAZOLINE DECARBOXYLASE DOMAIN-CONTAINING PROTEIN"/>
    <property type="match status" value="1"/>
</dbReference>
<evidence type="ECO:0000259" key="2">
    <source>
        <dbReference type="Pfam" id="PF09349"/>
    </source>
</evidence>
<evidence type="ECO:0000313" key="3">
    <source>
        <dbReference type="EMBL" id="KAF9504564.1"/>
    </source>
</evidence>
<name>A0A9P6DMS4_9AGAM</name>
<comment type="caution">
    <text evidence="3">The sequence shown here is derived from an EMBL/GenBank/DDBJ whole genome shotgun (WGS) entry which is preliminary data.</text>
</comment>
<dbReference type="AlphaFoldDB" id="A0A9P6DMS4"/>
<keyword evidence="1" id="KW-0659">Purine metabolism</keyword>
<protein>
    <recommendedName>
        <fullName evidence="2">Oxo-4-hydroxy-4-carboxy-5-ureidoimidazoline decarboxylase domain-containing protein</fullName>
    </recommendedName>
</protein>
<keyword evidence="4" id="KW-1185">Reference proteome</keyword>
<accession>A0A9P6DMS4</accession>
<dbReference type="OrthoDB" id="5398391at2759"/>
<dbReference type="InterPro" id="IPR036778">
    <property type="entry name" value="OHCU_decarboxylase_sf"/>
</dbReference>
<sequence>IQTWLPPDCALFISCHPWIGKQGMLSALSQAEQVTKVTSQEVLERLNVLNSLYEQTFPGLQYITFLNSHSPEDTIPEIERVLKLPINPSLPSIVTIHKMGSPERMDELVHVIHAVGLIAHSQVKALKLA</sequence>
<dbReference type="EMBL" id="MU129214">
    <property type="protein sequence ID" value="KAF9504564.1"/>
    <property type="molecule type" value="Genomic_DNA"/>
</dbReference>
<dbReference type="Gene3D" id="1.10.3330.10">
    <property type="entry name" value="Oxo-4-hydroxy-4-carboxy-5-ureidoimidazoline decarboxylase"/>
    <property type="match status" value="1"/>
</dbReference>
<dbReference type="Proteomes" id="UP000886523">
    <property type="component" value="Unassembled WGS sequence"/>
</dbReference>
<gene>
    <name evidence="3" type="ORF">BS47DRAFT_1441088</name>
</gene>
<dbReference type="PANTHER" id="PTHR37987">
    <property type="entry name" value="CHROMOSOME 9, WHOLE GENOME SHOTGUN SEQUENCE"/>
    <property type="match status" value="1"/>
</dbReference>
<dbReference type="InterPro" id="IPR018020">
    <property type="entry name" value="OHCU_decarboxylase"/>
</dbReference>